<dbReference type="InterPro" id="IPR027806">
    <property type="entry name" value="HARBI1_dom"/>
</dbReference>
<gene>
    <name evidence="4" type="ORF">OESDEN_15818</name>
</gene>
<accession>A0A0B1SGK1</accession>
<proteinExistence type="predicted"/>
<name>A0A0B1SGK1_OESDE</name>
<feature type="domain" description="DDE Tnp4" evidence="3">
    <location>
        <begin position="176"/>
        <end position="239"/>
    </location>
</feature>
<dbReference type="OrthoDB" id="5801698at2759"/>
<evidence type="ECO:0000313" key="5">
    <source>
        <dbReference type="Proteomes" id="UP000053660"/>
    </source>
</evidence>
<evidence type="ECO:0000256" key="1">
    <source>
        <dbReference type="ARBA" id="ARBA00001968"/>
    </source>
</evidence>
<keyword evidence="5" id="KW-1185">Reference proteome</keyword>
<organism evidence="4 5">
    <name type="scientific">Oesophagostomum dentatum</name>
    <name type="common">Nodular worm</name>
    <dbReference type="NCBI Taxonomy" id="61180"/>
    <lineage>
        <taxon>Eukaryota</taxon>
        <taxon>Metazoa</taxon>
        <taxon>Ecdysozoa</taxon>
        <taxon>Nematoda</taxon>
        <taxon>Chromadorea</taxon>
        <taxon>Rhabditida</taxon>
        <taxon>Rhabditina</taxon>
        <taxon>Rhabditomorpha</taxon>
        <taxon>Strongyloidea</taxon>
        <taxon>Strongylidae</taxon>
        <taxon>Oesophagostomum</taxon>
    </lineage>
</organism>
<dbReference type="AlphaFoldDB" id="A0A0B1SGK1"/>
<evidence type="ECO:0000313" key="4">
    <source>
        <dbReference type="EMBL" id="KHJ84468.1"/>
    </source>
</evidence>
<sequence>MDSEEILEVSSALYGSLATLLAIMQLDNEMREYVRMEHVDFLETRFRTFDEYLASINPEAFLEYTRLYPSEFEELYRSIEPLIVHPPNHLAPICARRRLCLYLRYVAHGMSFRAMSAEFSCGVATVSVIVNEVTDAIIEVVALFGRAFPQPTQMDFEETARKTQVRYDYPRACGFLDGKHIAIVKPPHAGSAYYNYKQFHSIVLLALCDCDYNIIAFDIGAPGRAGDAGILRDSPIKHAESLRHPKLQVIHNLLSRRTDATELLSRYPEYNGELVGLAPEHSGGGTNAAKEARNRMALHYSNLYRS</sequence>
<dbReference type="EMBL" id="KN568371">
    <property type="protein sequence ID" value="KHJ84468.1"/>
    <property type="molecule type" value="Genomic_DNA"/>
</dbReference>
<dbReference type="Pfam" id="PF13359">
    <property type="entry name" value="DDE_Tnp_4"/>
    <property type="match status" value="1"/>
</dbReference>
<reference evidence="4 5" key="1">
    <citation type="submission" date="2014-03" db="EMBL/GenBank/DDBJ databases">
        <title>Draft genome of the hookworm Oesophagostomum dentatum.</title>
        <authorList>
            <person name="Mitreva M."/>
        </authorList>
    </citation>
    <scope>NUCLEOTIDE SEQUENCE [LARGE SCALE GENOMIC DNA]</scope>
    <source>
        <strain evidence="4 5">OD-Hann</strain>
    </source>
</reference>
<keyword evidence="2" id="KW-0479">Metal-binding</keyword>
<protein>
    <recommendedName>
        <fullName evidence="3">DDE Tnp4 domain-containing protein</fullName>
    </recommendedName>
</protein>
<evidence type="ECO:0000259" key="3">
    <source>
        <dbReference type="Pfam" id="PF13359"/>
    </source>
</evidence>
<dbReference type="GO" id="GO:0046872">
    <property type="term" value="F:metal ion binding"/>
    <property type="evidence" value="ECO:0007669"/>
    <property type="project" value="UniProtKB-KW"/>
</dbReference>
<comment type="cofactor">
    <cofactor evidence="1">
        <name>a divalent metal cation</name>
        <dbReference type="ChEBI" id="CHEBI:60240"/>
    </cofactor>
</comment>
<evidence type="ECO:0000256" key="2">
    <source>
        <dbReference type="ARBA" id="ARBA00022723"/>
    </source>
</evidence>
<dbReference type="Proteomes" id="UP000053660">
    <property type="component" value="Unassembled WGS sequence"/>
</dbReference>